<name>A0A2M7FXU0_9BACT</name>
<feature type="transmembrane region" description="Helical" evidence="5">
    <location>
        <begin position="110"/>
        <end position="127"/>
    </location>
</feature>
<feature type="transmembrane region" description="Helical" evidence="5">
    <location>
        <begin position="331"/>
        <end position="353"/>
    </location>
</feature>
<dbReference type="GO" id="GO:0008137">
    <property type="term" value="F:NADH dehydrogenase (ubiquinone) activity"/>
    <property type="evidence" value="ECO:0007669"/>
    <property type="project" value="InterPro"/>
</dbReference>
<feature type="transmembrane region" description="Helical" evidence="5">
    <location>
        <begin position="373"/>
        <end position="393"/>
    </location>
</feature>
<dbReference type="EC" id="7.1.1.-" evidence="5"/>
<keyword evidence="4 5" id="KW-0472">Membrane</keyword>
<dbReference type="GO" id="GO:0048038">
    <property type="term" value="F:quinone binding"/>
    <property type="evidence" value="ECO:0007669"/>
    <property type="project" value="UniProtKB-KW"/>
</dbReference>
<accession>A0A2M7FXU0</accession>
<evidence type="ECO:0000313" key="9">
    <source>
        <dbReference type="Proteomes" id="UP000231019"/>
    </source>
</evidence>
<dbReference type="InterPro" id="IPR010096">
    <property type="entry name" value="NADH-Q_OxRdtase_suN/2"/>
</dbReference>
<feature type="transmembrane region" description="Helical" evidence="5">
    <location>
        <begin position="301"/>
        <end position="325"/>
    </location>
</feature>
<comment type="similarity">
    <text evidence="5">Belongs to the complex I subunit 2 family.</text>
</comment>
<evidence type="ECO:0000313" key="8">
    <source>
        <dbReference type="EMBL" id="PIW14087.1"/>
    </source>
</evidence>
<keyword evidence="5" id="KW-0830">Ubiquinone</keyword>
<feature type="domain" description="NADH:quinone oxidoreductase/Mrp antiporter transmembrane" evidence="7">
    <location>
        <begin position="127"/>
        <end position="424"/>
    </location>
</feature>
<evidence type="ECO:0000256" key="6">
    <source>
        <dbReference type="RuleBase" id="RU000320"/>
    </source>
</evidence>
<dbReference type="EMBL" id="PFFQ01000064">
    <property type="protein sequence ID" value="PIW14087.1"/>
    <property type="molecule type" value="Genomic_DNA"/>
</dbReference>
<keyword evidence="3 5" id="KW-1133">Transmembrane helix</keyword>
<comment type="catalytic activity">
    <reaction evidence="5">
        <text>a quinone + NADH + 5 H(+)(in) = a quinol + NAD(+) + 4 H(+)(out)</text>
        <dbReference type="Rhea" id="RHEA:57888"/>
        <dbReference type="ChEBI" id="CHEBI:15378"/>
        <dbReference type="ChEBI" id="CHEBI:24646"/>
        <dbReference type="ChEBI" id="CHEBI:57540"/>
        <dbReference type="ChEBI" id="CHEBI:57945"/>
        <dbReference type="ChEBI" id="CHEBI:132124"/>
    </reaction>
</comment>
<keyword evidence="5" id="KW-1278">Translocase</keyword>
<comment type="caution">
    <text evidence="8">The sequence shown here is derived from an EMBL/GenBank/DDBJ whole genome shotgun (WGS) entry which is preliminary data.</text>
</comment>
<comment type="subunit">
    <text evidence="5">NDH-1 is composed of 14 different subunits. Subunits NuoA, H, J, K, L, M, N constitute the membrane sector of the complex.</text>
</comment>
<evidence type="ECO:0000256" key="3">
    <source>
        <dbReference type="ARBA" id="ARBA00022989"/>
    </source>
</evidence>
<evidence type="ECO:0000256" key="4">
    <source>
        <dbReference type="ARBA" id="ARBA00023136"/>
    </source>
</evidence>
<evidence type="ECO:0000256" key="5">
    <source>
        <dbReference type="HAMAP-Rule" id="MF_00445"/>
    </source>
</evidence>
<keyword evidence="5" id="KW-0874">Quinone</keyword>
<feature type="transmembrane region" description="Helical" evidence="5">
    <location>
        <begin position="413"/>
        <end position="432"/>
    </location>
</feature>
<keyword evidence="5" id="KW-0813">Transport</keyword>
<dbReference type="Pfam" id="PF00361">
    <property type="entry name" value="Proton_antipo_M"/>
    <property type="match status" value="1"/>
</dbReference>
<proteinExistence type="inferred from homology"/>
<gene>
    <name evidence="5" type="primary">nuoN</name>
    <name evidence="8" type="ORF">COW36_22835</name>
</gene>
<dbReference type="GO" id="GO:0050136">
    <property type="term" value="F:NADH dehydrogenase (quinone) (non-electrogenic) activity"/>
    <property type="evidence" value="ECO:0007669"/>
    <property type="project" value="UniProtKB-UniRule"/>
</dbReference>
<keyword evidence="2 5" id="KW-0812">Transmembrane</keyword>
<feature type="transmembrane region" description="Helical" evidence="5">
    <location>
        <begin position="133"/>
        <end position="152"/>
    </location>
</feature>
<feature type="transmembrane region" description="Helical" evidence="5">
    <location>
        <begin position="80"/>
        <end position="98"/>
    </location>
</feature>
<feature type="transmembrane region" description="Helical" evidence="5">
    <location>
        <begin position="164"/>
        <end position="186"/>
    </location>
</feature>
<dbReference type="AlphaFoldDB" id="A0A2M7FXU0"/>
<evidence type="ECO:0000259" key="7">
    <source>
        <dbReference type="Pfam" id="PF00361"/>
    </source>
</evidence>
<feature type="transmembrane region" description="Helical" evidence="5">
    <location>
        <begin position="39"/>
        <end position="60"/>
    </location>
</feature>
<organism evidence="8 9">
    <name type="scientific">bacterium (Candidatus Blackallbacteria) CG17_big_fil_post_rev_8_21_14_2_50_48_46</name>
    <dbReference type="NCBI Taxonomy" id="2014261"/>
    <lineage>
        <taxon>Bacteria</taxon>
        <taxon>Candidatus Blackallbacteria</taxon>
    </lineage>
</organism>
<keyword evidence="5" id="KW-0520">NAD</keyword>
<protein>
    <recommendedName>
        <fullName evidence="5">NADH-quinone oxidoreductase subunit N</fullName>
        <ecNumber evidence="5">7.1.1.-</ecNumber>
    </recommendedName>
    <alternativeName>
        <fullName evidence="5">NADH dehydrogenase I subunit N</fullName>
    </alternativeName>
    <alternativeName>
        <fullName evidence="5">NDH-1 subunit N</fullName>
    </alternativeName>
</protein>
<dbReference type="GO" id="GO:0012505">
    <property type="term" value="C:endomembrane system"/>
    <property type="evidence" value="ECO:0007669"/>
    <property type="project" value="UniProtKB-SubCell"/>
</dbReference>
<dbReference type="PRINTS" id="PR01434">
    <property type="entry name" value="NADHDHGNASE5"/>
</dbReference>
<comment type="subcellular location">
    <subcellularLocation>
        <location evidence="5">Cell membrane</location>
        <topology evidence="5">Multi-pass membrane protein</topology>
    </subcellularLocation>
    <subcellularLocation>
        <location evidence="1">Endomembrane system</location>
        <topology evidence="1">Multi-pass membrane protein</topology>
    </subcellularLocation>
    <subcellularLocation>
        <location evidence="6">Membrane</location>
        <topology evidence="6">Multi-pass membrane protein</topology>
    </subcellularLocation>
</comment>
<feature type="transmembrane region" description="Helical" evidence="5">
    <location>
        <begin position="206"/>
        <end position="227"/>
    </location>
</feature>
<evidence type="ECO:0000256" key="2">
    <source>
        <dbReference type="ARBA" id="ARBA00022692"/>
    </source>
</evidence>
<dbReference type="Proteomes" id="UP000231019">
    <property type="component" value="Unassembled WGS sequence"/>
</dbReference>
<evidence type="ECO:0000256" key="1">
    <source>
        <dbReference type="ARBA" id="ARBA00004127"/>
    </source>
</evidence>
<keyword evidence="5" id="KW-1003">Cell membrane</keyword>
<feature type="transmembrane region" description="Helical" evidence="5">
    <location>
        <begin position="271"/>
        <end position="294"/>
    </location>
</feature>
<sequence length="496" mass="53904">MPLSMDKWSVFLPVALPVFWGLVLLLIGVFVPSRKQGSLLFYLSIVGLGCVGAASIKAYIDWPNAEIMGGYLMVDPYALFFHLLLTVATFVTVLNASYYLEREGLVQAEFYALLFFALSGMLLLSSSRDLITLYIALEVVSVAIYVLVGYARNNIRANEGAFKYFLLGSLASALLLYGIAMLYGSVASTRLYALHTYFSTHPLEPLAGMGLMLVLIGMAFKVAAVPFHTWSPDAYEGASMPVTGFMATAVKAAFFALMIRVLGEGFISLKSYWVEVVGVLAILTILGGNILAYTQRNIKRMLAYSSIAHTGYLLTGLTALALHAGNEAIPALLYYLLIYVLSSLGIFTALTWLSSQNEEFVQISDLAGLGKRYPLTALGLSILFFSFIGVPPLGGFFAKYYLFLTAIQAQQTAVVAVAILGSILSIVYYLKVIMTLYMEPTAPHLEAPRVRPIALGAVLGCSGFAVLWAGFAPVNFLNVFPGLVPLLQWLQGTSFL</sequence>
<dbReference type="NCBIfam" id="TIGR01770">
    <property type="entry name" value="NDH_I_N"/>
    <property type="match status" value="1"/>
</dbReference>
<dbReference type="PANTHER" id="PTHR22773">
    <property type="entry name" value="NADH DEHYDROGENASE"/>
    <property type="match status" value="1"/>
</dbReference>
<reference evidence="8 9" key="1">
    <citation type="submission" date="2017-09" db="EMBL/GenBank/DDBJ databases">
        <title>Depth-based differentiation of microbial function through sediment-hosted aquifers and enrichment of novel symbionts in the deep terrestrial subsurface.</title>
        <authorList>
            <person name="Probst A.J."/>
            <person name="Ladd B."/>
            <person name="Jarett J.K."/>
            <person name="Geller-Mcgrath D.E."/>
            <person name="Sieber C.M."/>
            <person name="Emerson J.B."/>
            <person name="Anantharaman K."/>
            <person name="Thomas B.C."/>
            <person name="Malmstrom R."/>
            <person name="Stieglmeier M."/>
            <person name="Klingl A."/>
            <person name="Woyke T."/>
            <person name="Ryan C.M."/>
            <person name="Banfield J.F."/>
        </authorList>
    </citation>
    <scope>NUCLEOTIDE SEQUENCE [LARGE SCALE GENOMIC DNA]</scope>
    <source>
        <strain evidence="8">CG17_big_fil_post_rev_8_21_14_2_50_48_46</strain>
    </source>
</reference>
<dbReference type="HAMAP" id="MF_00445">
    <property type="entry name" value="NDH1_NuoN_1"/>
    <property type="match status" value="1"/>
</dbReference>
<dbReference type="InterPro" id="IPR001750">
    <property type="entry name" value="ND/Mrp_TM"/>
</dbReference>
<dbReference type="GO" id="GO:0042773">
    <property type="term" value="P:ATP synthesis coupled electron transport"/>
    <property type="evidence" value="ECO:0007669"/>
    <property type="project" value="InterPro"/>
</dbReference>
<feature type="transmembrane region" description="Helical" evidence="5">
    <location>
        <begin position="453"/>
        <end position="471"/>
    </location>
</feature>
<dbReference type="GO" id="GO:0005886">
    <property type="term" value="C:plasma membrane"/>
    <property type="evidence" value="ECO:0007669"/>
    <property type="project" value="UniProtKB-SubCell"/>
</dbReference>
<comment type="function">
    <text evidence="5">NDH-1 shuttles electrons from NADH, via FMN and iron-sulfur (Fe-S) centers, to quinones in the respiratory chain. The immediate electron acceptor for the enzyme in this species is believed to be ubiquinone. Couples the redox reaction to proton translocation (for every two electrons transferred, four hydrogen ions are translocated across the cytoplasmic membrane), and thus conserves the redox energy in a proton gradient.</text>
</comment>
<feature type="transmembrane region" description="Helical" evidence="5">
    <location>
        <begin position="239"/>
        <end position="259"/>
    </location>
</feature>
<feature type="transmembrane region" description="Helical" evidence="5">
    <location>
        <begin position="12"/>
        <end position="32"/>
    </location>
</feature>